<keyword evidence="1" id="KW-1133">Transmembrane helix</keyword>
<organism evidence="2 3">
    <name type="scientific">Geomicrobium sediminis</name>
    <dbReference type="NCBI Taxonomy" id="1347788"/>
    <lineage>
        <taxon>Bacteria</taxon>
        <taxon>Bacillati</taxon>
        <taxon>Bacillota</taxon>
        <taxon>Bacilli</taxon>
        <taxon>Bacillales</taxon>
        <taxon>Geomicrobium</taxon>
    </lineage>
</organism>
<accession>A0ABS2PC01</accession>
<sequence>MLNLVALIISLFVFFCAFMIHSKRRITLLNKALIGWPISRLERHKEEMSRVASFYVFLAGIFVLLIPIFILLFGITIGLLLFIITWILLYAQFRRKLQTIGRHYE</sequence>
<proteinExistence type="predicted"/>
<dbReference type="EMBL" id="JAFBEC010000005">
    <property type="protein sequence ID" value="MBM7632947.1"/>
    <property type="molecule type" value="Genomic_DNA"/>
</dbReference>
<dbReference type="RefSeq" id="WP_204697431.1">
    <property type="nucleotide sequence ID" value="NZ_JAFBEC010000005.1"/>
</dbReference>
<protein>
    <submittedName>
        <fullName evidence="2">Membrane protein</fullName>
    </submittedName>
</protein>
<evidence type="ECO:0000313" key="2">
    <source>
        <dbReference type="EMBL" id="MBM7632947.1"/>
    </source>
</evidence>
<keyword evidence="1" id="KW-0472">Membrane</keyword>
<evidence type="ECO:0000313" key="3">
    <source>
        <dbReference type="Proteomes" id="UP000741863"/>
    </source>
</evidence>
<keyword evidence="3" id="KW-1185">Reference proteome</keyword>
<feature type="transmembrane region" description="Helical" evidence="1">
    <location>
        <begin position="56"/>
        <end position="89"/>
    </location>
</feature>
<name>A0ABS2PC01_9BACL</name>
<comment type="caution">
    <text evidence="2">The sequence shown here is derived from an EMBL/GenBank/DDBJ whole genome shotgun (WGS) entry which is preliminary data.</text>
</comment>
<dbReference type="Proteomes" id="UP000741863">
    <property type="component" value="Unassembled WGS sequence"/>
</dbReference>
<keyword evidence="1" id="KW-0812">Transmembrane</keyword>
<evidence type="ECO:0000256" key="1">
    <source>
        <dbReference type="SAM" id="Phobius"/>
    </source>
</evidence>
<gene>
    <name evidence="2" type="ORF">JOD17_002041</name>
</gene>
<reference evidence="2 3" key="1">
    <citation type="submission" date="2021-01" db="EMBL/GenBank/DDBJ databases">
        <title>Genomic Encyclopedia of Type Strains, Phase IV (KMG-IV): sequencing the most valuable type-strain genomes for metagenomic binning, comparative biology and taxonomic classification.</title>
        <authorList>
            <person name="Goeker M."/>
        </authorList>
    </citation>
    <scope>NUCLEOTIDE SEQUENCE [LARGE SCALE GENOMIC DNA]</scope>
    <source>
        <strain evidence="2 3">DSM 25540</strain>
    </source>
</reference>